<dbReference type="FunFam" id="3.10.20.810:FF:000001">
    <property type="entry name" value="Histidine biosynthesis bifunctional protein HisIE"/>
    <property type="match status" value="1"/>
</dbReference>
<dbReference type="PANTHER" id="PTHR42945:SF1">
    <property type="entry name" value="HISTIDINE BIOSYNTHESIS BIFUNCTIONAL PROTEIN HIS7"/>
    <property type="match status" value="1"/>
</dbReference>
<dbReference type="KEGG" id="pfm:Pyrfu_1033"/>
<gene>
    <name evidence="7" type="primary">hisI</name>
    <name evidence="9" type="ordered locus">Pyrfu_1033</name>
</gene>
<organism evidence="9 10">
    <name type="scientific">Pyrolobus fumarii (strain DSM 11204 / 1A)</name>
    <dbReference type="NCBI Taxonomy" id="694429"/>
    <lineage>
        <taxon>Archaea</taxon>
        <taxon>Thermoproteota</taxon>
        <taxon>Thermoprotei</taxon>
        <taxon>Desulfurococcales</taxon>
        <taxon>Pyrodictiaceae</taxon>
        <taxon>Pyrolobus</taxon>
    </lineage>
</organism>
<dbReference type="GO" id="GO:0005737">
    <property type="term" value="C:cytoplasm"/>
    <property type="evidence" value="ECO:0007669"/>
    <property type="project" value="UniProtKB-SubCell"/>
</dbReference>
<evidence type="ECO:0000259" key="8">
    <source>
        <dbReference type="Pfam" id="PF01502"/>
    </source>
</evidence>
<dbReference type="STRING" id="694429.Pyrfu_1033"/>
<dbReference type="PANTHER" id="PTHR42945">
    <property type="entry name" value="HISTIDINE BIOSYNTHESIS BIFUNCTIONAL PROTEIN"/>
    <property type="match status" value="1"/>
</dbReference>
<dbReference type="SUPFAM" id="SSF141734">
    <property type="entry name" value="HisI-like"/>
    <property type="match status" value="1"/>
</dbReference>
<sequence>MRMSREEVEAIASKLNYRHRDGTVVAVVQDARNGLVLMVGFMNRDAVVLTLTTGYVHFWSLSRRRIWMKGETSGHRLRVQSVYVDCDLDAILVKVVPEGPVCHTGHLTCFYRRIVDGNVWDYELGLKRGLERD</sequence>
<keyword evidence="4 7" id="KW-0028">Amino-acid biosynthesis</keyword>
<dbReference type="GO" id="GO:0000105">
    <property type="term" value="P:L-histidine biosynthetic process"/>
    <property type="evidence" value="ECO:0007669"/>
    <property type="project" value="UniProtKB-UniRule"/>
</dbReference>
<comment type="cofactor">
    <cofactor evidence="7">
        <name>Mg(2+)</name>
        <dbReference type="ChEBI" id="CHEBI:18420"/>
    </cofactor>
    <text evidence="7">Binds 1 Mg(2+) ion per subunit.</text>
</comment>
<protein>
    <recommendedName>
        <fullName evidence="7">Phosphoribosyl-AMP cyclohydrolase</fullName>
        <shortName evidence="7">PRA-CH</shortName>
        <ecNumber evidence="7">3.5.4.19</ecNumber>
    </recommendedName>
</protein>
<dbReference type="GO" id="GO:0004635">
    <property type="term" value="F:phosphoribosyl-AMP cyclohydrolase activity"/>
    <property type="evidence" value="ECO:0007669"/>
    <property type="project" value="UniProtKB-UniRule"/>
</dbReference>
<dbReference type="EC" id="3.5.4.19" evidence="7"/>
<comment type="cofactor">
    <cofactor evidence="7">
        <name>Zn(2+)</name>
        <dbReference type="ChEBI" id="CHEBI:29105"/>
    </cofactor>
    <text evidence="7">Binds 1 zinc ion per subunit.</text>
</comment>
<dbReference type="EMBL" id="CP002838">
    <property type="protein sequence ID" value="AEM38901.1"/>
    <property type="molecule type" value="Genomic_DNA"/>
</dbReference>
<dbReference type="InParanoid" id="G0EF04"/>
<comment type="catalytic activity">
    <reaction evidence="1 7">
        <text>1-(5-phospho-beta-D-ribosyl)-5'-AMP + H2O = 1-(5-phospho-beta-D-ribosyl)-5-[(5-phospho-beta-D-ribosylamino)methylideneamino]imidazole-4-carboxamide</text>
        <dbReference type="Rhea" id="RHEA:20049"/>
        <dbReference type="ChEBI" id="CHEBI:15377"/>
        <dbReference type="ChEBI" id="CHEBI:58435"/>
        <dbReference type="ChEBI" id="CHEBI:59457"/>
        <dbReference type="EC" id="3.5.4.19"/>
    </reaction>
</comment>
<dbReference type="GO" id="GO:0008270">
    <property type="term" value="F:zinc ion binding"/>
    <property type="evidence" value="ECO:0007669"/>
    <property type="project" value="UniProtKB-UniRule"/>
</dbReference>
<feature type="binding site" evidence="7">
    <location>
        <position position="87"/>
    </location>
    <ligand>
        <name>Mg(2+)</name>
        <dbReference type="ChEBI" id="CHEBI:18420"/>
    </ligand>
</feature>
<evidence type="ECO:0000256" key="5">
    <source>
        <dbReference type="ARBA" id="ARBA00022801"/>
    </source>
</evidence>
<dbReference type="FunCoup" id="G0EF04">
    <property type="interactions" value="67"/>
</dbReference>
<accession>G0EF04</accession>
<dbReference type="InterPro" id="IPR038019">
    <property type="entry name" value="PRib_AMP_CycHydrolase_sf"/>
</dbReference>
<feature type="binding site" evidence="7">
    <location>
        <position position="89"/>
    </location>
    <ligand>
        <name>Mg(2+)</name>
        <dbReference type="ChEBI" id="CHEBI:18420"/>
    </ligand>
</feature>
<comment type="subunit">
    <text evidence="7">Homodimer.</text>
</comment>
<keyword evidence="7" id="KW-0479">Metal-binding</keyword>
<evidence type="ECO:0000256" key="2">
    <source>
        <dbReference type="ARBA" id="ARBA00005169"/>
    </source>
</evidence>
<comment type="subcellular location">
    <subcellularLocation>
        <location evidence="7">Cytoplasm</location>
    </subcellularLocation>
</comment>
<proteinExistence type="inferred from homology"/>
<name>G0EF04_PYRF1</name>
<dbReference type="GO" id="GO:0004636">
    <property type="term" value="F:phosphoribosyl-ATP diphosphatase activity"/>
    <property type="evidence" value="ECO:0007669"/>
    <property type="project" value="UniProtKB-ARBA"/>
</dbReference>
<keyword evidence="3 7" id="KW-0963">Cytoplasm</keyword>
<feature type="binding site" evidence="7">
    <location>
        <position position="102"/>
    </location>
    <ligand>
        <name>Zn(2+)</name>
        <dbReference type="ChEBI" id="CHEBI:29105"/>
        <note>ligand shared between dimeric partners</note>
    </ligand>
</feature>
<comment type="similarity">
    <text evidence="7">Belongs to the PRA-CH family.</text>
</comment>
<keyword evidence="7" id="KW-0460">Magnesium</keyword>
<evidence type="ECO:0000313" key="10">
    <source>
        <dbReference type="Proteomes" id="UP000001037"/>
    </source>
</evidence>
<keyword evidence="6 7" id="KW-0368">Histidine biosynthesis</keyword>
<dbReference type="UniPathway" id="UPA00031">
    <property type="reaction ID" value="UER00008"/>
</dbReference>
<keyword evidence="10" id="KW-1185">Reference proteome</keyword>
<dbReference type="HOGENOM" id="CLU_048577_5_1_2"/>
<evidence type="ECO:0000256" key="1">
    <source>
        <dbReference type="ARBA" id="ARBA00000024"/>
    </source>
</evidence>
<keyword evidence="5 7" id="KW-0378">Hydrolase</keyword>
<comment type="function">
    <text evidence="7">Catalyzes the hydrolysis of the adenine ring of phosphoribosyl-AMP.</text>
</comment>
<reference evidence="9 10" key="1">
    <citation type="journal article" date="2011" name="Stand. Genomic Sci.">
        <title>Complete genome sequence of the hyperthermophilic chemolithoautotroph Pyrolobus fumarii type strain (1A).</title>
        <authorList>
            <person name="Anderson I."/>
            <person name="Goker M."/>
            <person name="Nolan M."/>
            <person name="Lucas S."/>
            <person name="Hammon N."/>
            <person name="Deshpande S."/>
            <person name="Cheng J.F."/>
            <person name="Tapia R."/>
            <person name="Han C."/>
            <person name="Goodwin L."/>
            <person name="Pitluck S."/>
            <person name="Huntemann M."/>
            <person name="Liolios K."/>
            <person name="Ivanova N."/>
            <person name="Pagani I."/>
            <person name="Mavromatis K."/>
            <person name="Ovchinikova G."/>
            <person name="Pati A."/>
            <person name="Chen A."/>
            <person name="Palaniappan K."/>
            <person name="Land M."/>
            <person name="Hauser L."/>
            <person name="Brambilla E.M."/>
            <person name="Huber H."/>
            <person name="Yasawong M."/>
            <person name="Rohde M."/>
            <person name="Spring S."/>
            <person name="Abt B."/>
            <person name="Sikorski J."/>
            <person name="Wirth R."/>
            <person name="Detter J.C."/>
            <person name="Woyke T."/>
            <person name="Bristow J."/>
            <person name="Eisen J.A."/>
            <person name="Markowitz V."/>
            <person name="Hugenholtz P."/>
            <person name="Kyrpides N.C."/>
            <person name="Klenk H.P."/>
            <person name="Lapidus A."/>
        </authorList>
    </citation>
    <scope>NUCLEOTIDE SEQUENCE [LARGE SCALE GENOMIC DNA]</scope>
    <source>
        <strain evidence="10">DSM 11204 / 1A</strain>
    </source>
</reference>
<feature type="binding site" evidence="7">
    <location>
        <position position="86"/>
    </location>
    <ligand>
        <name>Zn(2+)</name>
        <dbReference type="ChEBI" id="CHEBI:29105"/>
        <note>ligand shared between dimeric partners</note>
    </ligand>
</feature>
<evidence type="ECO:0000313" key="9">
    <source>
        <dbReference type="EMBL" id="AEM38901.1"/>
    </source>
</evidence>
<keyword evidence="7" id="KW-0862">Zinc</keyword>
<evidence type="ECO:0000256" key="6">
    <source>
        <dbReference type="ARBA" id="ARBA00023102"/>
    </source>
</evidence>
<feature type="binding site" evidence="7">
    <location>
        <position position="85"/>
    </location>
    <ligand>
        <name>Mg(2+)</name>
        <dbReference type="ChEBI" id="CHEBI:18420"/>
    </ligand>
</feature>
<dbReference type="InterPro" id="IPR002496">
    <property type="entry name" value="PRib_AMP_CycHydrolase_dom"/>
</dbReference>
<dbReference type="Proteomes" id="UP000001037">
    <property type="component" value="Chromosome"/>
</dbReference>
<comment type="pathway">
    <text evidence="2 7">Amino-acid biosynthesis; L-histidine biosynthesis; L-histidine from 5-phospho-alpha-D-ribose 1-diphosphate: step 3/9.</text>
</comment>
<dbReference type="HAMAP" id="MF_01021">
    <property type="entry name" value="HisI"/>
    <property type="match status" value="1"/>
</dbReference>
<dbReference type="AlphaFoldDB" id="G0EF04"/>
<feature type="binding site" evidence="7">
    <location>
        <position position="109"/>
    </location>
    <ligand>
        <name>Zn(2+)</name>
        <dbReference type="ChEBI" id="CHEBI:29105"/>
        <note>ligand shared between dimeric partners</note>
    </ligand>
</feature>
<evidence type="ECO:0000256" key="3">
    <source>
        <dbReference type="ARBA" id="ARBA00022490"/>
    </source>
</evidence>
<dbReference type="GO" id="GO:0000287">
    <property type="term" value="F:magnesium ion binding"/>
    <property type="evidence" value="ECO:0007669"/>
    <property type="project" value="UniProtKB-UniRule"/>
</dbReference>
<evidence type="ECO:0000256" key="7">
    <source>
        <dbReference type="HAMAP-Rule" id="MF_01021"/>
    </source>
</evidence>
<dbReference type="NCBIfam" id="NF000768">
    <property type="entry name" value="PRK00051.1"/>
    <property type="match status" value="1"/>
</dbReference>
<feature type="domain" description="Phosphoribosyl-AMP cyclohydrolase" evidence="8">
    <location>
        <begin position="38"/>
        <end position="111"/>
    </location>
</feature>
<dbReference type="InterPro" id="IPR026660">
    <property type="entry name" value="PRA-CH"/>
</dbReference>
<evidence type="ECO:0000256" key="4">
    <source>
        <dbReference type="ARBA" id="ARBA00022605"/>
    </source>
</evidence>
<dbReference type="eggNOG" id="arCOG02676">
    <property type="taxonomic scope" value="Archaea"/>
</dbReference>
<dbReference type="Gene3D" id="3.10.20.810">
    <property type="entry name" value="Phosphoribosyl-AMP cyclohydrolase"/>
    <property type="match status" value="1"/>
</dbReference>
<dbReference type="Pfam" id="PF01502">
    <property type="entry name" value="PRA-CH"/>
    <property type="match status" value="1"/>
</dbReference>